<dbReference type="Proteomes" id="UP000441399">
    <property type="component" value="Unassembled WGS sequence"/>
</dbReference>
<keyword evidence="1" id="KW-0472">Membrane</keyword>
<keyword evidence="1" id="KW-1133">Transmembrane helix</keyword>
<keyword evidence="3" id="KW-1185">Reference proteome</keyword>
<feature type="transmembrane region" description="Helical" evidence="1">
    <location>
        <begin position="12"/>
        <end position="30"/>
    </location>
</feature>
<feature type="transmembrane region" description="Helical" evidence="1">
    <location>
        <begin position="296"/>
        <end position="312"/>
    </location>
</feature>
<name>A0A5S9QDG8_9GAMM</name>
<evidence type="ECO:0000256" key="1">
    <source>
        <dbReference type="SAM" id="Phobius"/>
    </source>
</evidence>
<feature type="transmembrane region" description="Helical" evidence="1">
    <location>
        <begin position="152"/>
        <end position="177"/>
    </location>
</feature>
<accession>A0A5S9QDG8</accession>
<protein>
    <submittedName>
        <fullName evidence="2">Uncharacterized protein</fullName>
    </submittedName>
</protein>
<evidence type="ECO:0000313" key="3">
    <source>
        <dbReference type="Proteomes" id="UP000441399"/>
    </source>
</evidence>
<feature type="transmembrane region" description="Helical" evidence="1">
    <location>
        <begin position="318"/>
        <end position="337"/>
    </location>
</feature>
<feature type="transmembrane region" description="Helical" evidence="1">
    <location>
        <begin position="67"/>
        <end position="89"/>
    </location>
</feature>
<organism evidence="2 3">
    <name type="scientific">BD1-7 clade bacterium</name>
    <dbReference type="NCBI Taxonomy" id="2029982"/>
    <lineage>
        <taxon>Bacteria</taxon>
        <taxon>Pseudomonadati</taxon>
        <taxon>Pseudomonadota</taxon>
        <taxon>Gammaproteobacteria</taxon>
        <taxon>Cellvibrionales</taxon>
        <taxon>Spongiibacteraceae</taxon>
        <taxon>BD1-7 clade</taxon>
    </lineage>
</organism>
<gene>
    <name evidence="2" type="ORF">OPDIPICF_01849</name>
</gene>
<keyword evidence="1" id="KW-0812">Transmembrane</keyword>
<feature type="transmembrane region" description="Helical" evidence="1">
    <location>
        <begin position="349"/>
        <end position="370"/>
    </location>
</feature>
<reference evidence="2 3" key="1">
    <citation type="submission" date="2019-11" db="EMBL/GenBank/DDBJ databases">
        <authorList>
            <person name="Holert J."/>
        </authorList>
    </citation>
    <scope>NUCLEOTIDE SEQUENCE [LARGE SCALE GENOMIC DNA]</scope>
    <source>
        <strain evidence="2">SB11_3</strain>
    </source>
</reference>
<dbReference type="EMBL" id="CACSIO010000023">
    <property type="protein sequence ID" value="CAA0116419.1"/>
    <property type="molecule type" value="Genomic_DNA"/>
</dbReference>
<feature type="transmembrane region" description="Helical" evidence="1">
    <location>
        <begin position="101"/>
        <end position="126"/>
    </location>
</feature>
<dbReference type="OrthoDB" id="9088529at2"/>
<sequence>MQRQRWFADSNRSVLVMAALLMVYSALKGLRFPNLWSYTHYLFNYDAGFVKRGLIGELIRYVDAPVMLSYVFFCIFSFTVVIAILILLIHLAGRALRDGDIYRAFCVLMFATSVALVMLTHTVGYFDHLGLLVTLLVLTVRGWRLKAALASVLFPLALLAHEAALVLYFPVLFVMFYLDWDDHPTPAKVVFLTLFTLVCVALTYAVSHAVLPYETVSQLYSATQQQHGITLRQDAYDVLHRVVGDNLLIMQDHWQTVNYRGGLMASALAALPTAFFISALTMGYMHQLNRSRISKVLAILASYAPLVLHIAAWDAPRFNSQVIMSSFLVFLIVASSNAPSIQLSSRHQWLATAVFVGLMLFNLTLTLALFDGYQIVHFPFPAHQHYLQSVLGGDMPILQIPSR</sequence>
<proteinExistence type="predicted"/>
<feature type="transmembrane region" description="Helical" evidence="1">
    <location>
        <begin position="263"/>
        <end position="284"/>
    </location>
</feature>
<evidence type="ECO:0000313" key="2">
    <source>
        <dbReference type="EMBL" id="CAA0116419.1"/>
    </source>
</evidence>
<dbReference type="AlphaFoldDB" id="A0A5S9QDG8"/>
<feature type="transmembrane region" description="Helical" evidence="1">
    <location>
        <begin position="189"/>
        <end position="211"/>
    </location>
</feature>